<keyword evidence="6 11" id="KW-0067">ATP-binding</keyword>
<dbReference type="SUPFAM" id="SSF81653">
    <property type="entry name" value="Calcium ATPase, transduction domain A"/>
    <property type="match status" value="1"/>
</dbReference>
<dbReference type="Proteomes" id="UP000003688">
    <property type="component" value="Unassembled WGS sequence"/>
</dbReference>
<dbReference type="InterPro" id="IPR008250">
    <property type="entry name" value="ATPase_P-typ_transduc_dom_A_sf"/>
</dbReference>
<dbReference type="PANTHER" id="PTHR43079:SF1">
    <property type="entry name" value="CADMIUM_ZINC-TRANSPORTING ATPASE HMA1, CHLOROPLASTIC-RELATED"/>
    <property type="match status" value="1"/>
</dbReference>
<evidence type="ECO:0000256" key="1">
    <source>
        <dbReference type="ARBA" id="ARBA00004141"/>
    </source>
</evidence>
<evidence type="ECO:0000256" key="6">
    <source>
        <dbReference type="ARBA" id="ARBA00022840"/>
    </source>
</evidence>
<proteinExistence type="inferred from homology"/>
<comment type="subcellular location">
    <subcellularLocation>
        <location evidence="11">Cell membrane</location>
    </subcellularLocation>
    <subcellularLocation>
        <location evidence="1">Membrane</location>
        <topology evidence="1">Multi-pass membrane protein</topology>
    </subcellularLocation>
</comment>
<evidence type="ECO:0000256" key="8">
    <source>
        <dbReference type="ARBA" id="ARBA00022967"/>
    </source>
</evidence>
<dbReference type="STRING" id="320771.Cflav_PD3357"/>
<evidence type="ECO:0000313" key="13">
    <source>
        <dbReference type="EMBL" id="EEF60387.1"/>
    </source>
</evidence>
<dbReference type="GO" id="GO:0005524">
    <property type="term" value="F:ATP binding"/>
    <property type="evidence" value="ECO:0007669"/>
    <property type="project" value="UniProtKB-UniRule"/>
</dbReference>
<evidence type="ECO:0000256" key="11">
    <source>
        <dbReference type="RuleBase" id="RU362081"/>
    </source>
</evidence>
<dbReference type="GO" id="GO:0016887">
    <property type="term" value="F:ATP hydrolysis activity"/>
    <property type="evidence" value="ECO:0007669"/>
    <property type="project" value="InterPro"/>
</dbReference>
<dbReference type="NCBIfam" id="TIGR01525">
    <property type="entry name" value="ATPase-IB_hvy"/>
    <property type="match status" value="1"/>
</dbReference>
<keyword evidence="4 11" id="KW-0479">Metal-binding</keyword>
<keyword evidence="8" id="KW-1278">Translocase</keyword>
<keyword evidence="5 11" id="KW-0547">Nucleotide-binding</keyword>
<dbReference type="GO" id="GO:0046872">
    <property type="term" value="F:metal ion binding"/>
    <property type="evidence" value="ECO:0007669"/>
    <property type="project" value="UniProtKB-KW"/>
</dbReference>
<dbReference type="FunFam" id="2.70.150.10:FF:000002">
    <property type="entry name" value="Copper-transporting ATPase 1, putative"/>
    <property type="match status" value="1"/>
</dbReference>
<feature type="domain" description="P-type ATPase A" evidence="12">
    <location>
        <begin position="268"/>
        <end position="366"/>
    </location>
</feature>
<dbReference type="InterPro" id="IPR001757">
    <property type="entry name" value="P_typ_ATPase"/>
</dbReference>
<name>B9XIC6_PEDPL</name>
<evidence type="ECO:0000256" key="2">
    <source>
        <dbReference type="ARBA" id="ARBA00006024"/>
    </source>
</evidence>
<keyword evidence="9 11" id="KW-1133">Transmembrane helix</keyword>
<dbReference type="InterPro" id="IPR036412">
    <property type="entry name" value="HAD-like_sf"/>
</dbReference>
<dbReference type="GO" id="GO:0019829">
    <property type="term" value="F:ATPase-coupled monoatomic cation transmembrane transporter activity"/>
    <property type="evidence" value="ECO:0007669"/>
    <property type="project" value="InterPro"/>
</dbReference>
<evidence type="ECO:0000259" key="12">
    <source>
        <dbReference type="Pfam" id="PF00122"/>
    </source>
</evidence>
<dbReference type="Pfam" id="PF00122">
    <property type="entry name" value="E1-E2_ATPase"/>
    <property type="match status" value="1"/>
</dbReference>
<dbReference type="SUPFAM" id="SSF81665">
    <property type="entry name" value="Calcium ATPase, transmembrane domain M"/>
    <property type="match status" value="1"/>
</dbReference>
<feature type="transmembrane region" description="Helical" evidence="11">
    <location>
        <begin position="213"/>
        <end position="232"/>
    </location>
</feature>
<accession>B9XIC6</accession>
<comment type="similarity">
    <text evidence="2 11">Belongs to the cation transport ATPase (P-type) (TC 3.A.3) family. Type IB subfamily.</text>
</comment>
<comment type="caution">
    <text evidence="13">The sequence shown here is derived from an EMBL/GenBank/DDBJ whole genome shotgun (WGS) entry which is preliminary data.</text>
</comment>
<dbReference type="AlphaFoldDB" id="B9XIC6"/>
<dbReference type="Gene3D" id="3.40.50.1000">
    <property type="entry name" value="HAD superfamily/HAD-like"/>
    <property type="match status" value="1"/>
</dbReference>
<feature type="transmembrane region" description="Helical" evidence="11">
    <location>
        <begin position="425"/>
        <end position="450"/>
    </location>
</feature>
<dbReference type="SFLD" id="SFLDS00003">
    <property type="entry name" value="Haloacid_Dehalogenase"/>
    <property type="match status" value="1"/>
</dbReference>
<dbReference type="GO" id="GO:0030001">
    <property type="term" value="P:metal ion transport"/>
    <property type="evidence" value="ECO:0007669"/>
    <property type="project" value="UniProtKB-ARBA"/>
</dbReference>
<evidence type="ECO:0000256" key="5">
    <source>
        <dbReference type="ARBA" id="ARBA00022741"/>
    </source>
</evidence>
<evidence type="ECO:0000256" key="9">
    <source>
        <dbReference type="ARBA" id="ARBA00022989"/>
    </source>
</evidence>
<evidence type="ECO:0000313" key="14">
    <source>
        <dbReference type="Proteomes" id="UP000003688"/>
    </source>
</evidence>
<evidence type="ECO:0000256" key="4">
    <source>
        <dbReference type="ARBA" id="ARBA00022723"/>
    </source>
</evidence>
<keyword evidence="3 11" id="KW-0812">Transmembrane</keyword>
<dbReference type="PROSITE" id="PS00154">
    <property type="entry name" value="ATPASE_E1_E2"/>
    <property type="match status" value="1"/>
</dbReference>
<dbReference type="InterPro" id="IPR023214">
    <property type="entry name" value="HAD_sf"/>
</dbReference>
<keyword evidence="10 11" id="KW-0472">Membrane</keyword>
<dbReference type="NCBIfam" id="TIGR01494">
    <property type="entry name" value="ATPase_P-type"/>
    <property type="match status" value="1"/>
</dbReference>
<dbReference type="GO" id="GO:0005886">
    <property type="term" value="C:plasma membrane"/>
    <property type="evidence" value="ECO:0007669"/>
    <property type="project" value="UniProtKB-SubCell"/>
</dbReference>
<dbReference type="InterPro" id="IPR023299">
    <property type="entry name" value="ATPase_P-typ_cyto_dom_N"/>
</dbReference>
<keyword evidence="7" id="KW-0460">Magnesium</keyword>
<dbReference type="InterPro" id="IPR059000">
    <property type="entry name" value="ATPase_P-type_domA"/>
</dbReference>
<keyword evidence="11" id="KW-1003">Cell membrane</keyword>
<dbReference type="PRINTS" id="PR00119">
    <property type="entry name" value="CATATPASE"/>
</dbReference>
<dbReference type="InterPro" id="IPR023298">
    <property type="entry name" value="ATPase_P-typ_TM_dom_sf"/>
</dbReference>
<gene>
    <name evidence="13" type="ORF">Cflav_PD3357</name>
</gene>
<keyword evidence="14" id="KW-1185">Reference proteome</keyword>
<organism evidence="13 14">
    <name type="scientific">Pedosphaera parvula (strain Ellin514)</name>
    <dbReference type="NCBI Taxonomy" id="320771"/>
    <lineage>
        <taxon>Bacteria</taxon>
        <taxon>Pseudomonadati</taxon>
        <taxon>Verrucomicrobiota</taxon>
        <taxon>Pedosphaerae</taxon>
        <taxon>Pedosphaerales</taxon>
        <taxon>Pedosphaeraceae</taxon>
        <taxon>Pedosphaera</taxon>
    </lineage>
</organism>
<dbReference type="Gene3D" id="2.70.150.10">
    <property type="entry name" value="Calcium-transporting ATPase, cytoplasmic transduction domain A"/>
    <property type="match status" value="1"/>
</dbReference>
<feature type="transmembrane region" description="Helical" evidence="11">
    <location>
        <begin position="386"/>
        <end position="405"/>
    </location>
</feature>
<dbReference type="Gene3D" id="3.40.1110.10">
    <property type="entry name" value="Calcium-transporting ATPase, cytoplasmic domain N"/>
    <property type="match status" value="1"/>
</dbReference>
<dbReference type="Pfam" id="PF00702">
    <property type="entry name" value="Hydrolase"/>
    <property type="match status" value="1"/>
</dbReference>
<dbReference type="SFLD" id="SFLDG00002">
    <property type="entry name" value="C1.7:_P-type_atpase_like"/>
    <property type="match status" value="1"/>
</dbReference>
<protein>
    <submittedName>
        <fullName evidence="13">Heavy metal translocating P-type ATPase</fullName>
    </submittedName>
</protein>
<dbReference type="InterPro" id="IPR018303">
    <property type="entry name" value="ATPase_P-typ_P_site"/>
</dbReference>
<dbReference type="SFLD" id="SFLDF00027">
    <property type="entry name" value="p-type_atpase"/>
    <property type="match status" value="1"/>
</dbReference>
<reference evidence="13 14" key="1">
    <citation type="journal article" date="2011" name="J. Bacteriol.">
        <title>Genome sequence of 'Pedosphaera parvula' Ellin514, an aerobic Verrucomicrobial isolate from pasture soil.</title>
        <authorList>
            <person name="Kant R."/>
            <person name="van Passel M.W."/>
            <person name="Sangwan P."/>
            <person name="Palva A."/>
            <person name="Lucas S."/>
            <person name="Copeland A."/>
            <person name="Lapidus A."/>
            <person name="Glavina Del Rio T."/>
            <person name="Dalin E."/>
            <person name="Tice H."/>
            <person name="Bruce D."/>
            <person name="Goodwin L."/>
            <person name="Pitluck S."/>
            <person name="Chertkov O."/>
            <person name="Larimer F.W."/>
            <person name="Land M.L."/>
            <person name="Hauser L."/>
            <person name="Brettin T.S."/>
            <person name="Detter J.C."/>
            <person name="Han S."/>
            <person name="de Vos W.M."/>
            <person name="Janssen P.H."/>
            <person name="Smidt H."/>
        </authorList>
    </citation>
    <scope>NUCLEOTIDE SEQUENCE [LARGE SCALE GENOMIC DNA]</scope>
    <source>
        <strain evidence="13 14">Ellin514</strain>
    </source>
</reference>
<sequence>MLNSGEIKDMSLLPSSSTETEESKCLARAVSRVLADEPALEAVTVNRVERTISVATLGKADVPRLTQKISETIEQAEAEAERIACGLISGDGDCTGCSVPLDAREKQAVSIKQEGPLTTIARITCPTAPRFWRWKSIPWPRVVQRDVEFIEHEEHLDEWKGQLVAAGLCGVFGLAGYFLGTSQLATWSFVLAYLAGGWYTTQEVWEKLRDREIDVHFLMIAVAIGAASIGAWEEGTTLLFLFSLSGGLEHFALGRTHREINSLFKEAPKVAIVLGANGQESEVAVERLRTGMRLLVKPGAQFPADAEIVKGQTASDESNLTGEATPVDKTVGDTVLAGTINLWGAVEVIVLRAAKESALQKIIHLIKEAQQQKAPSQRFTDRFSTIYTYVVLGLSFGMFFVWWLVLKEAPFTSQGNVKSAFYHAMTLLVVASPCALVLSIPSAVLAAIAWGARHGILFRGGAAVEKLAGVNTVALDKTGTLTTGELRVEKVESFPPGREREIAQLAYSLERLSTHPLARAITRHGKQRQLEVIEFEHFESVTGAGLETRRAGRICRLGKRDWLADGECLTVIEKVPPTEAGFSEVWLTEGDLVGRIVLRDDIRPQARQVIEELREQGLKSIVLTGDRKAAAEHLKDELDLDDVRAELKPEQKVAAIRELVEQGQKVAMIGDGVNDAPSLAVADVGVAMGARGADAALEQAEVVLMHDRLENFLAAFRLSQRARRVIRQNLVISLGTVVVLVTFAMLGKIPLTLGVVGHEGSTVIVVMNSLRLLLGGKAKQTTPSAKAA</sequence>
<dbReference type="InterPro" id="IPR027256">
    <property type="entry name" value="P-typ_ATPase_IB"/>
</dbReference>
<dbReference type="InterPro" id="IPR044492">
    <property type="entry name" value="P_typ_ATPase_HD_dom"/>
</dbReference>
<evidence type="ECO:0000256" key="3">
    <source>
        <dbReference type="ARBA" id="ARBA00022692"/>
    </source>
</evidence>
<evidence type="ECO:0000256" key="7">
    <source>
        <dbReference type="ARBA" id="ARBA00022842"/>
    </source>
</evidence>
<dbReference type="InterPro" id="IPR051949">
    <property type="entry name" value="Cation_Transport_ATPase"/>
</dbReference>
<dbReference type="SUPFAM" id="SSF56784">
    <property type="entry name" value="HAD-like"/>
    <property type="match status" value="1"/>
</dbReference>
<evidence type="ECO:0000256" key="10">
    <source>
        <dbReference type="ARBA" id="ARBA00023136"/>
    </source>
</evidence>
<dbReference type="EMBL" id="ABOX02000017">
    <property type="protein sequence ID" value="EEF60387.1"/>
    <property type="molecule type" value="Genomic_DNA"/>
</dbReference>
<comment type="caution">
    <text evidence="11">Lacks conserved residue(s) required for the propagation of feature annotation.</text>
</comment>
<dbReference type="PRINTS" id="PR00943">
    <property type="entry name" value="CUATPASE"/>
</dbReference>
<dbReference type="PANTHER" id="PTHR43079">
    <property type="entry name" value="PROBABLE CADMIUM/ZINC-TRANSPORTING ATPASE HMA1"/>
    <property type="match status" value="1"/>
</dbReference>